<dbReference type="RefSeq" id="WP_034526954.1">
    <property type="nucleotide sequence ID" value="NZ_BBJM01000008.1"/>
</dbReference>
<dbReference type="PANTHER" id="PTHR30290:SF10">
    <property type="entry name" value="PERIPLASMIC OLIGOPEPTIDE-BINDING PROTEIN-RELATED"/>
    <property type="match status" value="1"/>
</dbReference>
<keyword evidence="9" id="KW-1185">Reference proteome</keyword>
<dbReference type="PIRSF" id="PIRSF002741">
    <property type="entry name" value="MppA"/>
    <property type="match status" value="1"/>
</dbReference>
<evidence type="ECO:0000256" key="6">
    <source>
        <dbReference type="SAM" id="SignalP"/>
    </source>
</evidence>
<proteinExistence type="inferred from homology"/>
<evidence type="ECO:0000313" key="8">
    <source>
        <dbReference type="EMBL" id="GAK47541.1"/>
    </source>
</evidence>
<dbReference type="PANTHER" id="PTHR30290">
    <property type="entry name" value="PERIPLASMIC BINDING COMPONENT OF ABC TRANSPORTER"/>
    <property type="match status" value="1"/>
</dbReference>
<keyword evidence="5" id="KW-0653">Protein transport</keyword>
<dbReference type="Gene3D" id="3.90.76.10">
    <property type="entry name" value="Dipeptide-binding Protein, Domain 1"/>
    <property type="match status" value="1"/>
</dbReference>
<keyword evidence="5" id="KW-0571">Peptide transport</keyword>
<protein>
    <submittedName>
        <fullName evidence="8">Oligopeptide transport system substrate-binding protein</fullName>
    </submittedName>
</protein>
<dbReference type="GO" id="GO:0015833">
    <property type="term" value="P:peptide transport"/>
    <property type="evidence" value="ECO:0007669"/>
    <property type="project" value="UniProtKB-KW"/>
</dbReference>
<comment type="subcellular location">
    <subcellularLocation>
        <location evidence="1">Cell envelope</location>
    </subcellularLocation>
</comment>
<name>A0A081BHM3_9LACO</name>
<evidence type="ECO:0000256" key="4">
    <source>
        <dbReference type="ARBA" id="ARBA00022729"/>
    </source>
</evidence>
<dbReference type="Gene3D" id="3.10.105.10">
    <property type="entry name" value="Dipeptide-binding Protein, Domain 3"/>
    <property type="match status" value="1"/>
</dbReference>
<evidence type="ECO:0000259" key="7">
    <source>
        <dbReference type="Pfam" id="PF00496"/>
    </source>
</evidence>
<dbReference type="EMBL" id="BBJM01000008">
    <property type="protein sequence ID" value="GAK47541.1"/>
    <property type="molecule type" value="Genomic_DNA"/>
</dbReference>
<accession>A0A081BHM3</accession>
<dbReference type="CDD" id="cd08504">
    <property type="entry name" value="PBP2_OppA"/>
    <property type="match status" value="1"/>
</dbReference>
<organism evidence="8 9">
    <name type="scientific">Secundilactobacillus oryzae JCM 18671</name>
    <dbReference type="NCBI Taxonomy" id="1291743"/>
    <lineage>
        <taxon>Bacteria</taxon>
        <taxon>Bacillati</taxon>
        <taxon>Bacillota</taxon>
        <taxon>Bacilli</taxon>
        <taxon>Lactobacillales</taxon>
        <taxon>Lactobacillaceae</taxon>
        <taxon>Secundilactobacillus</taxon>
    </lineage>
</organism>
<dbReference type="GO" id="GO:0030313">
    <property type="term" value="C:cell envelope"/>
    <property type="evidence" value="ECO:0007669"/>
    <property type="project" value="UniProtKB-SubCell"/>
</dbReference>
<evidence type="ECO:0000256" key="5">
    <source>
        <dbReference type="ARBA" id="ARBA00022856"/>
    </source>
</evidence>
<evidence type="ECO:0000256" key="3">
    <source>
        <dbReference type="ARBA" id="ARBA00022448"/>
    </source>
</evidence>
<feature type="domain" description="Solute-binding protein family 5" evidence="7">
    <location>
        <begin position="77"/>
        <end position="462"/>
    </location>
</feature>
<keyword evidence="4 6" id="KW-0732">Signal</keyword>
<comment type="similarity">
    <text evidence="2">Belongs to the bacterial solute-binding protein 5 family.</text>
</comment>
<dbReference type="InterPro" id="IPR039424">
    <property type="entry name" value="SBP_5"/>
</dbReference>
<evidence type="ECO:0000256" key="2">
    <source>
        <dbReference type="ARBA" id="ARBA00005695"/>
    </source>
</evidence>
<dbReference type="SUPFAM" id="SSF53850">
    <property type="entry name" value="Periplasmic binding protein-like II"/>
    <property type="match status" value="1"/>
</dbReference>
<evidence type="ECO:0000256" key="1">
    <source>
        <dbReference type="ARBA" id="ARBA00004196"/>
    </source>
</evidence>
<feature type="signal peptide" evidence="6">
    <location>
        <begin position="1"/>
        <end position="22"/>
    </location>
</feature>
<gene>
    <name evidence="8" type="ORF">LOSG293_080270</name>
</gene>
<dbReference type="OrthoDB" id="403896at2"/>
<dbReference type="GO" id="GO:1904680">
    <property type="term" value="F:peptide transmembrane transporter activity"/>
    <property type="evidence" value="ECO:0007669"/>
    <property type="project" value="TreeGrafter"/>
</dbReference>
<evidence type="ECO:0000313" key="9">
    <source>
        <dbReference type="Proteomes" id="UP000028700"/>
    </source>
</evidence>
<dbReference type="Gene3D" id="3.40.190.10">
    <property type="entry name" value="Periplasmic binding protein-like II"/>
    <property type="match status" value="1"/>
</dbReference>
<dbReference type="GO" id="GO:0042597">
    <property type="term" value="C:periplasmic space"/>
    <property type="evidence" value="ECO:0007669"/>
    <property type="project" value="UniProtKB-ARBA"/>
</dbReference>
<feature type="chain" id="PRO_5038398529" evidence="6">
    <location>
        <begin position="23"/>
        <end position="542"/>
    </location>
</feature>
<dbReference type="PROSITE" id="PS51257">
    <property type="entry name" value="PROKAR_LIPOPROTEIN"/>
    <property type="match status" value="1"/>
</dbReference>
<dbReference type="GO" id="GO:0043190">
    <property type="term" value="C:ATP-binding cassette (ABC) transporter complex"/>
    <property type="evidence" value="ECO:0007669"/>
    <property type="project" value="InterPro"/>
</dbReference>
<dbReference type="FunFam" id="3.90.76.10:FF:000001">
    <property type="entry name" value="Oligopeptide ABC transporter substrate-binding protein"/>
    <property type="match status" value="1"/>
</dbReference>
<dbReference type="Pfam" id="PF00496">
    <property type="entry name" value="SBP_bac_5"/>
    <property type="match status" value="1"/>
</dbReference>
<sequence>MKNTHKLLLGAALLTLSGTLAACGSGEANSDSNHNKVTLMQNTELLSLDNSSVADFTQWNTLENSMEGLYRQDKNNKLAPAMATKVVQPTNNGKTYTFHLRKNAKWSNGDDVTAQDFVKSWQRSVSDKSTSGYNYIFSGVKNADKISAGKADETALGVTAVDKHTLRVDLDHAMPYFNKMMILPAFFPQNTAAVKKYGSKYGTTSAKMVYNGPFKVTGWTGSNNSWKFLRNKHYYNQKAIHLKEIDMKVVQDPNTAHNMFTKGQLDDAQITGVTAQGLQTNKNLRHVTKAGTYYTRLNVAKNKTLSNKKLRRALNLVLDRKALTKKVLADGSEPAYTFVAKGLSTDPTTGKDFAEENQPAETHNVKKAKKLWAEGLKETGKSSVTLSLLGNQDTATKNVNQYIQSTVEENLDGAKVNVESLPKKALSSDVESGKFDMETLFWLADFGDPSNFLSINQSTNPQNYGSYNSKAFDTALTNAAKKDATNTKAYWADMRKAQQVMNSEVPLVPLYSMTESHLVNPKLKGVEYHPVGENDYTRAYLK</sequence>
<dbReference type="InterPro" id="IPR030678">
    <property type="entry name" value="Peptide/Ni-bd"/>
</dbReference>
<comment type="caution">
    <text evidence="8">The sequence shown here is derived from an EMBL/GenBank/DDBJ whole genome shotgun (WGS) entry which is preliminary data.</text>
</comment>
<dbReference type="STRING" id="1291743.LOSG293_080270"/>
<dbReference type="Proteomes" id="UP000028700">
    <property type="component" value="Unassembled WGS sequence"/>
</dbReference>
<keyword evidence="3" id="KW-0813">Transport</keyword>
<dbReference type="InterPro" id="IPR000914">
    <property type="entry name" value="SBP_5_dom"/>
</dbReference>
<dbReference type="AlphaFoldDB" id="A0A081BHM3"/>
<reference evidence="8" key="1">
    <citation type="journal article" date="2014" name="Genome Announc.">
        <title>Draft Genome Sequence of Lactobacillus oryzae Strain SG293T.</title>
        <authorList>
            <person name="Tanizawa Y."/>
            <person name="Fujisawa T."/>
            <person name="Mochizuki T."/>
            <person name="Kaminuma E."/>
            <person name="Nakamura Y."/>
            <person name="Tohno M."/>
        </authorList>
    </citation>
    <scope>NUCLEOTIDE SEQUENCE [LARGE SCALE GENOMIC DNA]</scope>
    <source>
        <strain evidence="8">SG293</strain>
    </source>
</reference>
<dbReference type="eggNOG" id="COG4166">
    <property type="taxonomic scope" value="Bacteria"/>
</dbReference>